<reference evidence="1" key="1">
    <citation type="journal article" date="2014" name="Front. Microbiol.">
        <title>High frequency of phylogenetically diverse reductive dehalogenase-homologous genes in deep subseafloor sedimentary metagenomes.</title>
        <authorList>
            <person name="Kawai M."/>
            <person name="Futagami T."/>
            <person name="Toyoda A."/>
            <person name="Takaki Y."/>
            <person name="Nishi S."/>
            <person name="Hori S."/>
            <person name="Arai W."/>
            <person name="Tsubouchi T."/>
            <person name="Morono Y."/>
            <person name="Uchiyama I."/>
            <person name="Ito T."/>
            <person name="Fujiyama A."/>
            <person name="Inagaki F."/>
            <person name="Takami H."/>
        </authorList>
    </citation>
    <scope>NUCLEOTIDE SEQUENCE</scope>
    <source>
        <strain evidence="1">Expedition CK06-06</strain>
    </source>
</reference>
<sequence length="362" mass="42751">RLITPNEIDIDREDIFYRDKYNDIINYLKIMLTNHEESIVQSYNKFIQPKGAILINIKSGTDIDDYLKLISKNYYLNFYELNQEEIIKAPEEYINNFTAILESLIEIKDISKEEMNKNREVSQISENKREENRIKGILLINQENFSNTKLKERNFLEHFIISFKNKKEILKNGLILIWIHNDIKEIEINSRSIFEVFDLFIKIPLLDKIERETILRNFSEKNPKIVFDIKTLVDFTDNWEIKDINQLLKVGIFKHFLNSELNDSSNEITDGLIDLIQSGEFIPSISHEEVKIDFLNNKASNYQNSLNKRFMKGEETGIAVNKSSEVLNQIKEERFSEFMLNQLYENAVSKNYGELLLIIDKL</sequence>
<comment type="caution">
    <text evidence="1">The sequence shown here is derived from an EMBL/GenBank/DDBJ whole genome shotgun (WGS) entry which is preliminary data.</text>
</comment>
<name>X1EAN3_9ZZZZ</name>
<accession>X1EAN3</accession>
<gene>
    <name evidence="1" type="ORF">S03H2_06174</name>
</gene>
<dbReference type="AlphaFoldDB" id="X1EAN3"/>
<protein>
    <submittedName>
        <fullName evidence="1">Uncharacterized protein</fullName>
    </submittedName>
</protein>
<proteinExistence type="predicted"/>
<dbReference type="EMBL" id="BARU01002661">
    <property type="protein sequence ID" value="GAH30336.1"/>
    <property type="molecule type" value="Genomic_DNA"/>
</dbReference>
<feature type="non-terminal residue" evidence="1">
    <location>
        <position position="362"/>
    </location>
</feature>
<organism evidence="1">
    <name type="scientific">marine sediment metagenome</name>
    <dbReference type="NCBI Taxonomy" id="412755"/>
    <lineage>
        <taxon>unclassified sequences</taxon>
        <taxon>metagenomes</taxon>
        <taxon>ecological metagenomes</taxon>
    </lineage>
</organism>
<feature type="non-terminal residue" evidence="1">
    <location>
        <position position="1"/>
    </location>
</feature>
<evidence type="ECO:0000313" key="1">
    <source>
        <dbReference type="EMBL" id="GAH30336.1"/>
    </source>
</evidence>